<evidence type="ECO:0000313" key="2">
    <source>
        <dbReference type="Proteomes" id="UP000790347"/>
    </source>
</evidence>
<dbReference type="Proteomes" id="UP000790347">
    <property type="component" value="Unassembled WGS sequence"/>
</dbReference>
<protein>
    <submittedName>
        <fullName evidence="1">Uncharacterized protein</fullName>
    </submittedName>
</protein>
<reference evidence="1" key="1">
    <citation type="submission" date="2013-05" db="EMBL/GenBank/DDBJ databases">
        <authorList>
            <person name="Yim A.K.Y."/>
            <person name="Chan T.F."/>
            <person name="Ji K.M."/>
            <person name="Liu X.Y."/>
            <person name="Zhou J.W."/>
            <person name="Li R.Q."/>
            <person name="Yang K.Y."/>
            <person name="Li J."/>
            <person name="Li M."/>
            <person name="Law P.T.W."/>
            <person name="Wu Y.L."/>
            <person name="Cai Z.L."/>
            <person name="Qin H."/>
            <person name="Bao Y."/>
            <person name="Leung R.K.K."/>
            <person name="Ng P.K.S."/>
            <person name="Zou J."/>
            <person name="Zhong X.J."/>
            <person name="Ran P.X."/>
            <person name="Zhong N.S."/>
            <person name="Liu Z.G."/>
            <person name="Tsui S.K.W."/>
        </authorList>
    </citation>
    <scope>NUCLEOTIDE SEQUENCE</scope>
    <source>
        <strain evidence="1">Derf</strain>
        <tissue evidence="1">Whole organism</tissue>
    </source>
</reference>
<reference evidence="1" key="2">
    <citation type="journal article" date="2022" name="Res Sq">
        <title>Comparative Genomics Reveals Insights into the Divergent Evolution of Astigmatic Mites and Household Pest Adaptations.</title>
        <authorList>
            <person name="Xiong Q."/>
            <person name="Wan A.T.-Y."/>
            <person name="Liu X.-Y."/>
            <person name="Fung C.S.-H."/>
            <person name="Xiao X."/>
            <person name="Malainual N."/>
            <person name="Hou J."/>
            <person name="Wang L."/>
            <person name="Wang M."/>
            <person name="Yang K."/>
            <person name="Cui Y."/>
            <person name="Leung E."/>
            <person name="Nong W."/>
            <person name="Shin S.-K."/>
            <person name="Au S."/>
            <person name="Jeong K.Y."/>
            <person name="Chew F.T."/>
            <person name="Hui J."/>
            <person name="Leung T.F."/>
            <person name="Tungtrongchitr A."/>
            <person name="Zhong N."/>
            <person name="Liu Z."/>
            <person name="Tsui S."/>
        </authorList>
    </citation>
    <scope>NUCLEOTIDE SEQUENCE</scope>
    <source>
        <strain evidence="1">Derf</strain>
        <tissue evidence="1">Whole organism</tissue>
    </source>
</reference>
<gene>
    <name evidence="1" type="ORF">DERF_015067</name>
</gene>
<dbReference type="AlphaFoldDB" id="A0A922HNJ2"/>
<organism evidence="1 2">
    <name type="scientific">Dermatophagoides farinae</name>
    <name type="common">American house dust mite</name>
    <dbReference type="NCBI Taxonomy" id="6954"/>
    <lineage>
        <taxon>Eukaryota</taxon>
        <taxon>Metazoa</taxon>
        <taxon>Ecdysozoa</taxon>
        <taxon>Arthropoda</taxon>
        <taxon>Chelicerata</taxon>
        <taxon>Arachnida</taxon>
        <taxon>Acari</taxon>
        <taxon>Acariformes</taxon>
        <taxon>Sarcoptiformes</taxon>
        <taxon>Astigmata</taxon>
        <taxon>Psoroptidia</taxon>
        <taxon>Analgoidea</taxon>
        <taxon>Pyroglyphidae</taxon>
        <taxon>Dermatophagoidinae</taxon>
        <taxon>Dermatophagoides</taxon>
    </lineage>
</organism>
<keyword evidence="2" id="KW-1185">Reference proteome</keyword>
<name>A0A922HNJ2_DERFA</name>
<evidence type="ECO:0000313" key="1">
    <source>
        <dbReference type="EMBL" id="KAH9494377.1"/>
    </source>
</evidence>
<accession>A0A922HNJ2</accession>
<dbReference type="EMBL" id="ASGP02000008">
    <property type="protein sequence ID" value="KAH9494377.1"/>
    <property type="molecule type" value="Genomic_DNA"/>
</dbReference>
<proteinExistence type="predicted"/>
<comment type="caution">
    <text evidence="1">The sequence shown here is derived from an EMBL/GenBank/DDBJ whole genome shotgun (WGS) entry which is preliminary data.</text>
</comment>
<sequence>MDRETVINYETPLEKINKLEHKYRSSQTRNVFDLFRQNHKIKYEGDISKLFSEVKRNALQLAEKNLKLPDSCIVAKKREPTIYLVVMILTNYI</sequence>